<reference evidence="1 2" key="1">
    <citation type="submission" date="2016-11" db="EMBL/GenBank/DDBJ databases">
        <title>Study of marine rhodopsin-containing bacteria.</title>
        <authorList>
            <person name="Yoshizawa S."/>
            <person name="Kumagai Y."/>
            <person name="Kogure K."/>
        </authorList>
    </citation>
    <scope>NUCLEOTIDE SEQUENCE [LARGE SCALE GENOMIC DNA]</scope>
    <source>
        <strain evidence="1 2">SAORIC-28</strain>
    </source>
</reference>
<proteinExistence type="predicted"/>
<dbReference type="EMBL" id="MQWD01000001">
    <property type="protein sequence ID" value="PAP75858.1"/>
    <property type="molecule type" value="Genomic_DNA"/>
</dbReference>
<evidence type="ECO:0000313" key="1">
    <source>
        <dbReference type="EMBL" id="PAP75858.1"/>
    </source>
</evidence>
<evidence type="ECO:0000313" key="2">
    <source>
        <dbReference type="Proteomes" id="UP000216339"/>
    </source>
</evidence>
<gene>
    <name evidence="1" type="ORF">BSZ37_05080</name>
</gene>
<dbReference type="InterPro" id="IPR036629">
    <property type="entry name" value="YjbJ_sf"/>
</dbReference>
<dbReference type="Proteomes" id="UP000216339">
    <property type="component" value="Unassembled WGS sequence"/>
</dbReference>
<dbReference type="Gene3D" id="1.10.1470.10">
    <property type="entry name" value="YjbJ"/>
    <property type="match status" value="1"/>
</dbReference>
<dbReference type="AlphaFoldDB" id="A0A271IY23"/>
<sequence>MATPKMNRDWRRIRDRIKAMWSDVEFDDKRMKKTRGSLRQMVTLVQQRTDEPRAEVRKKIVAVM</sequence>
<dbReference type="RefSeq" id="WP_095509501.1">
    <property type="nucleotide sequence ID" value="NZ_MQWD01000001.1"/>
</dbReference>
<evidence type="ECO:0008006" key="3">
    <source>
        <dbReference type="Google" id="ProtNLM"/>
    </source>
</evidence>
<keyword evidence="2" id="KW-1185">Reference proteome</keyword>
<comment type="caution">
    <text evidence="1">The sequence shown here is derived from an EMBL/GenBank/DDBJ whole genome shotgun (WGS) entry which is preliminary data.</text>
</comment>
<dbReference type="OrthoDB" id="1494782at2"/>
<organism evidence="1 2">
    <name type="scientific">Rubrivirga marina</name>
    <dbReference type="NCBI Taxonomy" id="1196024"/>
    <lineage>
        <taxon>Bacteria</taxon>
        <taxon>Pseudomonadati</taxon>
        <taxon>Rhodothermota</taxon>
        <taxon>Rhodothermia</taxon>
        <taxon>Rhodothermales</taxon>
        <taxon>Rubricoccaceae</taxon>
        <taxon>Rubrivirga</taxon>
    </lineage>
</organism>
<accession>A0A271IY23</accession>
<protein>
    <recommendedName>
        <fullName evidence="3">General stress protein CsbD</fullName>
    </recommendedName>
</protein>
<name>A0A271IY23_9BACT</name>